<reference evidence="3" key="1">
    <citation type="journal article" date="2018" name="Nat. Microbiol.">
        <title>Leveraging single-cell genomics to expand the fungal tree of life.</title>
        <authorList>
            <person name="Ahrendt S.R."/>
            <person name="Quandt C.A."/>
            <person name="Ciobanu D."/>
            <person name="Clum A."/>
            <person name="Salamov A."/>
            <person name="Andreopoulos B."/>
            <person name="Cheng J.F."/>
            <person name="Woyke T."/>
            <person name="Pelin A."/>
            <person name="Henrissat B."/>
            <person name="Reynolds N.K."/>
            <person name="Benny G.L."/>
            <person name="Smith M.E."/>
            <person name="James T.Y."/>
            <person name="Grigoriev I.V."/>
        </authorList>
    </citation>
    <scope>NUCLEOTIDE SEQUENCE [LARGE SCALE GENOMIC DNA]</scope>
</reference>
<proteinExistence type="predicted"/>
<dbReference type="Proteomes" id="UP000269721">
    <property type="component" value="Unassembled WGS sequence"/>
</dbReference>
<evidence type="ECO:0000313" key="2">
    <source>
        <dbReference type="EMBL" id="RKO92286.1"/>
    </source>
</evidence>
<gene>
    <name evidence="2" type="ORF">BDK51DRAFT_41033</name>
</gene>
<accession>A0A4P9WNE9</accession>
<dbReference type="AlphaFoldDB" id="A0A4P9WNE9"/>
<protein>
    <submittedName>
        <fullName evidence="2">Uncharacterized protein</fullName>
    </submittedName>
</protein>
<sequence>MTQPPSNFLEELRIKRPIYDSQKGQSEGLFQKHKNERNETVFKTQGTGPMLKCVSLSVTASEIEKIDGYSSIIKTDFDTKIEILDGKKISSTVKVETPVKIFRTIDEGKDSASLEQQYTFAEEGITNPLTKLFNSISGNDEENIELNSGIIKQTKSQESNLEHDDFESSEINTRSIPRLILKRRQLEEKKAAKSVSQTEEILFMMENIYNPLKRVHPRDTIDFYEHLLPINPDPKTWTSQFVEQEYANFFNVAIPGDEIGGVSVWGKAVDILISGSSTVIGVGTSLASTSGFSASTAEAAGASGLSQSILVAPVTSAVTAISAAGASAIPVTEALAATATAGGFSALMSIISALAATPATAPMAASAFSSVAALVGAGAMLFALNKAKGRYPASLPETSGEKHLALLMVEEDDETIRLDPIPQSFSQEMDDSIGFMKDVQFLSENPESVSYREKLDILHRKAKIVKKLSLDSFVPDEKNDDETVPSSAIVEATTLPTDFPLQNNDDVNISKPTIVDTITSVESQNLSSQHQELTPPQQSSEDSTQILQPYHNHSQLCLSPEQQLIQHPSQPQQHVLQSSHPEPGVSVYEIRVVGLIVKNNKRGKEI</sequence>
<dbReference type="EMBL" id="KZ994701">
    <property type="protein sequence ID" value="RKO92286.1"/>
    <property type="molecule type" value="Genomic_DNA"/>
</dbReference>
<evidence type="ECO:0000313" key="3">
    <source>
        <dbReference type="Proteomes" id="UP000269721"/>
    </source>
</evidence>
<name>A0A4P9WNE9_9FUNG</name>
<evidence type="ECO:0000256" key="1">
    <source>
        <dbReference type="SAM" id="MobiDB-lite"/>
    </source>
</evidence>
<organism evidence="2 3">
    <name type="scientific">Blyttiomyces helicus</name>
    <dbReference type="NCBI Taxonomy" id="388810"/>
    <lineage>
        <taxon>Eukaryota</taxon>
        <taxon>Fungi</taxon>
        <taxon>Fungi incertae sedis</taxon>
        <taxon>Chytridiomycota</taxon>
        <taxon>Chytridiomycota incertae sedis</taxon>
        <taxon>Chytridiomycetes</taxon>
        <taxon>Chytridiomycetes incertae sedis</taxon>
        <taxon>Blyttiomyces</taxon>
    </lineage>
</organism>
<feature type="region of interest" description="Disordered" evidence="1">
    <location>
        <begin position="524"/>
        <end position="544"/>
    </location>
</feature>
<keyword evidence="3" id="KW-1185">Reference proteome</keyword>